<keyword evidence="1" id="KW-1133">Transmembrane helix</keyword>
<dbReference type="AlphaFoldDB" id="A0A2J6PXH9"/>
<feature type="transmembrane region" description="Helical" evidence="1">
    <location>
        <begin position="59"/>
        <end position="82"/>
    </location>
</feature>
<dbReference type="Proteomes" id="UP000235672">
    <property type="component" value="Unassembled WGS sequence"/>
</dbReference>
<evidence type="ECO:0000256" key="1">
    <source>
        <dbReference type="SAM" id="Phobius"/>
    </source>
</evidence>
<evidence type="ECO:0000313" key="2">
    <source>
        <dbReference type="EMBL" id="PMD18674.1"/>
    </source>
</evidence>
<keyword evidence="1" id="KW-0812">Transmembrane</keyword>
<reference evidence="2 3" key="1">
    <citation type="submission" date="2016-05" db="EMBL/GenBank/DDBJ databases">
        <title>A degradative enzymes factory behind the ericoid mycorrhizal symbiosis.</title>
        <authorList>
            <consortium name="DOE Joint Genome Institute"/>
            <person name="Martino E."/>
            <person name="Morin E."/>
            <person name="Grelet G."/>
            <person name="Kuo A."/>
            <person name="Kohler A."/>
            <person name="Daghino S."/>
            <person name="Barry K."/>
            <person name="Choi C."/>
            <person name="Cichocki N."/>
            <person name="Clum A."/>
            <person name="Copeland A."/>
            <person name="Hainaut M."/>
            <person name="Haridas S."/>
            <person name="Labutti K."/>
            <person name="Lindquist E."/>
            <person name="Lipzen A."/>
            <person name="Khouja H.-R."/>
            <person name="Murat C."/>
            <person name="Ohm R."/>
            <person name="Olson A."/>
            <person name="Spatafora J."/>
            <person name="Veneault-Fourrey C."/>
            <person name="Henrissat B."/>
            <person name="Grigoriev I."/>
            <person name="Martin F."/>
            <person name="Perotto S."/>
        </authorList>
    </citation>
    <scope>NUCLEOTIDE SEQUENCE [LARGE SCALE GENOMIC DNA]</scope>
    <source>
        <strain evidence="2 3">UAMH 7357</strain>
    </source>
</reference>
<keyword evidence="1" id="KW-0472">Membrane</keyword>
<evidence type="ECO:0000313" key="3">
    <source>
        <dbReference type="Proteomes" id="UP000235672"/>
    </source>
</evidence>
<sequence length="125" mass="14330">MSREAFQWIDAKEAERPRKTSQLEAVTEVVKAIRSKFSTCSTLENVSRYTFILGDSHFVAVYLTDLQLNFLLFFFFTFFSILDEVASNNQSLFDYFLHVFPAPSDGDYLWLEEVDGHPGVGAIVE</sequence>
<accession>A0A2J6PXH9</accession>
<protein>
    <submittedName>
        <fullName evidence="2">Uncharacterized protein</fullName>
    </submittedName>
</protein>
<name>A0A2J6PXH9_9HELO</name>
<keyword evidence="3" id="KW-1185">Reference proteome</keyword>
<gene>
    <name evidence="2" type="ORF">NA56DRAFT_706594</name>
</gene>
<dbReference type="EMBL" id="KZ613493">
    <property type="protein sequence ID" value="PMD18674.1"/>
    <property type="molecule type" value="Genomic_DNA"/>
</dbReference>
<proteinExistence type="predicted"/>
<organism evidence="2 3">
    <name type="scientific">Hyaloscypha hepaticicola</name>
    <dbReference type="NCBI Taxonomy" id="2082293"/>
    <lineage>
        <taxon>Eukaryota</taxon>
        <taxon>Fungi</taxon>
        <taxon>Dikarya</taxon>
        <taxon>Ascomycota</taxon>
        <taxon>Pezizomycotina</taxon>
        <taxon>Leotiomycetes</taxon>
        <taxon>Helotiales</taxon>
        <taxon>Hyaloscyphaceae</taxon>
        <taxon>Hyaloscypha</taxon>
    </lineage>
</organism>